<sequence length="148" mass="16833">MTSLPKPSSFATPSIPTLQNHQHHQASPSFEALTQVHKNRRWSSLPPRPDLGGTHILSQTCATPTTPPCPPTLHPNNIPNLKPYRYRYGYLFFLLQFVFDHREIFRDICVMALDDNHHATHFCDNLLYHRSPPVMSSATKSSLFVSTV</sequence>
<reference evidence="2 3" key="1">
    <citation type="submission" date="2019-04" db="EMBL/GenBank/DDBJ databases">
        <title>An improved genome assembly and genetic linkage map for asparagus bean, Vigna unguiculata ssp. sesquipedialis.</title>
        <authorList>
            <person name="Xia Q."/>
            <person name="Zhang R."/>
            <person name="Dong Y."/>
        </authorList>
    </citation>
    <scope>NUCLEOTIDE SEQUENCE [LARGE SCALE GENOMIC DNA]</scope>
    <source>
        <tissue evidence="2">Leaf</tissue>
    </source>
</reference>
<accession>A0A4D6LY97</accession>
<feature type="region of interest" description="Disordered" evidence="1">
    <location>
        <begin position="1"/>
        <end position="28"/>
    </location>
</feature>
<keyword evidence="3" id="KW-1185">Reference proteome</keyword>
<evidence type="ECO:0000256" key="1">
    <source>
        <dbReference type="SAM" id="MobiDB-lite"/>
    </source>
</evidence>
<dbReference type="EMBL" id="CP039349">
    <property type="protein sequence ID" value="QCD93500.1"/>
    <property type="molecule type" value="Genomic_DNA"/>
</dbReference>
<organism evidence="2 3">
    <name type="scientific">Vigna unguiculata</name>
    <name type="common">Cowpea</name>
    <dbReference type="NCBI Taxonomy" id="3917"/>
    <lineage>
        <taxon>Eukaryota</taxon>
        <taxon>Viridiplantae</taxon>
        <taxon>Streptophyta</taxon>
        <taxon>Embryophyta</taxon>
        <taxon>Tracheophyta</taxon>
        <taxon>Spermatophyta</taxon>
        <taxon>Magnoliopsida</taxon>
        <taxon>eudicotyledons</taxon>
        <taxon>Gunneridae</taxon>
        <taxon>Pentapetalae</taxon>
        <taxon>rosids</taxon>
        <taxon>fabids</taxon>
        <taxon>Fabales</taxon>
        <taxon>Fabaceae</taxon>
        <taxon>Papilionoideae</taxon>
        <taxon>50 kb inversion clade</taxon>
        <taxon>NPAAA clade</taxon>
        <taxon>indigoferoid/millettioid clade</taxon>
        <taxon>Phaseoleae</taxon>
        <taxon>Vigna</taxon>
    </lineage>
</organism>
<name>A0A4D6LY97_VIGUN</name>
<proteinExistence type="predicted"/>
<evidence type="ECO:0000313" key="2">
    <source>
        <dbReference type="EMBL" id="QCD93500.1"/>
    </source>
</evidence>
<evidence type="ECO:0000313" key="3">
    <source>
        <dbReference type="Proteomes" id="UP000501690"/>
    </source>
</evidence>
<gene>
    <name evidence="2" type="ORF">DEO72_LG5g1575</name>
</gene>
<dbReference type="AlphaFoldDB" id="A0A4D6LY97"/>
<protein>
    <submittedName>
        <fullName evidence="2">Uncharacterized protein</fullName>
    </submittedName>
</protein>
<dbReference type="Proteomes" id="UP000501690">
    <property type="component" value="Linkage Group LG5"/>
</dbReference>